<evidence type="ECO:0000313" key="3">
    <source>
        <dbReference type="Proteomes" id="UP000184480"/>
    </source>
</evidence>
<dbReference type="PANTHER" id="PTHR43685:SF2">
    <property type="entry name" value="GLYCOSYLTRANSFERASE 2-LIKE DOMAIN-CONTAINING PROTEIN"/>
    <property type="match status" value="1"/>
</dbReference>
<sequence length="337" mass="39789">MEKQHRDFFALKNNFKETEDIQTLLIKKGENNTAFFTVAISTHKRADLLKETIDSVLSQQGFDDFSILIVDDNPERNDESEHLIMQYSDERISYYKNTRNMGMSGTWNRLFSLAQSENVILLHDDDMLYPDALPVMKSVLEQTKSYYAAYCSTYMVYDMQKMTEAPVQPEGSVDIVEMKTMDFIWGNIAGPPSGVCFRRQAILDMGGFSKEFDLNLDYDFYVKLSHYYPICRLDKHPLLIYRIKDNVSAKKETLLAMAYHDTIIRKGIVQDKSFIKRSLWSSFLKVHAFRIIESLKHMYHNHEFDTREEFKKMGMMYNKFDSLIYKIMMRRYFKDKI</sequence>
<keyword evidence="3" id="KW-1185">Reference proteome</keyword>
<proteinExistence type="predicted"/>
<keyword evidence="2" id="KW-0808">Transferase</keyword>
<dbReference type="RefSeq" id="WP_062176286.1">
    <property type="nucleotide sequence ID" value="NZ_BBXL01000002.1"/>
</dbReference>
<protein>
    <submittedName>
        <fullName evidence="2">Glycosyl transferase family 2</fullName>
    </submittedName>
</protein>
<reference evidence="3" key="1">
    <citation type="submission" date="2016-11" db="EMBL/GenBank/DDBJ databases">
        <authorList>
            <person name="Varghese N."/>
            <person name="Submissions S."/>
        </authorList>
    </citation>
    <scope>NUCLEOTIDE SEQUENCE [LARGE SCALE GENOMIC DNA]</scope>
    <source>
        <strain evidence="3">DSM 27370</strain>
    </source>
</reference>
<dbReference type="PANTHER" id="PTHR43685">
    <property type="entry name" value="GLYCOSYLTRANSFERASE"/>
    <property type="match status" value="1"/>
</dbReference>
<dbReference type="OrthoDB" id="199095at2"/>
<dbReference type="CDD" id="cd00761">
    <property type="entry name" value="Glyco_tranf_GTA_type"/>
    <property type="match status" value="1"/>
</dbReference>
<dbReference type="SUPFAM" id="SSF53448">
    <property type="entry name" value="Nucleotide-diphospho-sugar transferases"/>
    <property type="match status" value="1"/>
</dbReference>
<dbReference type="Proteomes" id="UP000184480">
    <property type="component" value="Unassembled WGS sequence"/>
</dbReference>
<dbReference type="GO" id="GO:0016740">
    <property type="term" value="F:transferase activity"/>
    <property type="evidence" value="ECO:0007669"/>
    <property type="project" value="UniProtKB-KW"/>
</dbReference>
<accession>A0A1M4WPQ0</accession>
<feature type="domain" description="Glycosyltransferase 2-like" evidence="1">
    <location>
        <begin position="37"/>
        <end position="154"/>
    </location>
</feature>
<dbReference type="InterPro" id="IPR001173">
    <property type="entry name" value="Glyco_trans_2-like"/>
</dbReference>
<dbReference type="InterPro" id="IPR029044">
    <property type="entry name" value="Nucleotide-diphossugar_trans"/>
</dbReference>
<gene>
    <name evidence="2" type="ORF">SAMN05444362_102277</name>
</gene>
<dbReference type="EMBL" id="FQUC01000002">
    <property type="protein sequence ID" value="SHE83033.1"/>
    <property type="molecule type" value="Genomic_DNA"/>
</dbReference>
<dbReference type="AlphaFoldDB" id="A0A1M4WPQ0"/>
<evidence type="ECO:0000259" key="1">
    <source>
        <dbReference type="Pfam" id="PF00535"/>
    </source>
</evidence>
<dbReference type="Pfam" id="PF00535">
    <property type="entry name" value="Glycos_transf_2"/>
    <property type="match status" value="1"/>
</dbReference>
<name>A0A1M4WPQ0_9BACT</name>
<organism evidence="2 3">
    <name type="scientific">Dysgonomonas macrotermitis</name>
    <dbReference type="NCBI Taxonomy" id="1346286"/>
    <lineage>
        <taxon>Bacteria</taxon>
        <taxon>Pseudomonadati</taxon>
        <taxon>Bacteroidota</taxon>
        <taxon>Bacteroidia</taxon>
        <taxon>Bacteroidales</taxon>
        <taxon>Dysgonomonadaceae</taxon>
        <taxon>Dysgonomonas</taxon>
    </lineage>
</organism>
<evidence type="ECO:0000313" key="2">
    <source>
        <dbReference type="EMBL" id="SHE83033.1"/>
    </source>
</evidence>
<dbReference type="InterPro" id="IPR050834">
    <property type="entry name" value="Glycosyltransf_2"/>
</dbReference>
<dbReference type="Gene3D" id="3.90.550.10">
    <property type="entry name" value="Spore Coat Polysaccharide Biosynthesis Protein SpsA, Chain A"/>
    <property type="match status" value="1"/>
</dbReference>
<dbReference type="STRING" id="1346286.SAMN05444362_102277"/>